<dbReference type="InterPro" id="IPR011333">
    <property type="entry name" value="SKP1/BTB/POZ_sf"/>
</dbReference>
<keyword evidence="4" id="KW-1185">Reference proteome</keyword>
<dbReference type="InterPro" id="IPR000210">
    <property type="entry name" value="BTB/POZ_dom"/>
</dbReference>
<organism evidence="3 4">
    <name type="scientific">Microdochium bolleyi</name>
    <dbReference type="NCBI Taxonomy" id="196109"/>
    <lineage>
        <taxon>Eukaryota</taxon>
        <taxon>Fungi</taxon>
        <taxon>Dikarya</taxon>
        <taxon>Ascomycota</taxon>
        <taxon>Pezizomycotina</taxon>
        <taxon>Sordariomycetes</taxon>
        <taxon>Xylariomycetidae</taxon>
        <taxon>Xylariales</taxon>
        <taxon>Microdochiaceae</taxon>
        <taxon>Microdochium</taxon>
    </lineage>
</organism>
<dbReference type="Gene3D" id="3.30.710.10">
    <property type="entry name" value="Potassium Channel Kv1.1, Chain A"/>
    <property type="match status" value="2"/>
</dbReference>
<dbReference type="SUPFAM" id="SSF54695">
    <property type="entry name" value="POZ domain"/>
    <property type="match status" value="1"/>
</dbReference>
<dbReference type="PANTHER" id="PTHR47843">
    <property type="entry name" value="BTB DOMAIN-CONTAINING PROTEIN-RELATED"/>
    <property type="match status" value="1"/>
</dbReference>
<feature type="region of interest" description="Disordered" evidence="1">
    <location>
        <begin position="344"/>
        <end position="365"/>
    </location>
</feature>
<dbReference type="PANTHER" id="PTHR47843:SF2">
    <property type="entry name" value="BTB DOMAIN-CONTAINING PROTEIN"/>
    <property type="match status" value="1"/>
</dbReference>
<dbReference type="CDD" id="cd18186">
    <property type="entry name" value="BTB_POZ_ZBTB_KLHL-like"/>
    <property type="match status" value="1"/>
</dbReference>
<evidence type="ECO:0000313" key="4">
    <source>
        <dbReference type="Proteomes" id="UP000070501"/>
    </source>
</evidence>
<sequence length="498" mass="56777">MSDKRKAGREEVQKYKRHGKVVSTADCHDIVTITVPSGKQFRVHAQLLVEVSDYFLRALNSTCQEATTLSFSLEVHANEVTMAIVVDLICAKAFSSGIETFFQDARLDHFKKGTLEFEGIDAEGQDLDNIDELPVKWCTMLGETWLLADYLQMQDVKNTIMKHLLLEDVSCESCYVAQLVPINISWQQSFEYGKKILKPWDLSGSAEILSVRQQPVASRLSHEGFEVNQRIAMAEYNTVQGEKVQKYRRHKVKPSIADGSEIVTINIPSGKKYRVHAHLLAQYSDYFLKALNSGCQEARTLSFDIEEHASEISTSIIVDWVYAQSFRGLSNQWFLRDTHQRRFPEMSEEAESDDEQSMEEPTQEEMPSWYTALGETWILADYLQIEVLKKAIINHLVQGNVALEDCKPFDRGWAATVEKLASVNWPSGTALWEYHCLVLAEQWISVKGQNNDDLEILQSLDRETLAQVSFHFFGMRPSPDHDSLADYKTRALESITDE</sequence>
<dbReference type="PROSITE" id="PS50097">
    <property type="entry name" value="BTB"/>
    <property type="match status" value="1"/>
</dbReference>
<dbReference type="InParanoid" id="A0A136IW71"/>
<dbReference type="EMBL" id="KQ964256">
    <property type="protein sequence ID" value="KXJ89135.1"/>
    <property type="molecule type" value="Genomic_DNA"/>
</dbReference>
<dbReference type="OrthoDB" id="194443at2759"/>
<dbReference type="AlphaFoldDB" id="A0A136IW71"/>
<feature type="domain" description="BTB" evidence="2">
    <location>
        <begin position="261"/>
        <end position="322"/>
    </location>
</feature>
<protein>
    <recommendedName>
        <fullName evidence="2">BTB domain-containing protein</fullName>
    </recommendedName>
</protein>
<gene>
    <name evidence="3" type="ORF">Micbo1qcDRAFT_177606</name>
</gene>
<dbReference type="Proteomes" id="UP000070501">
    <property type="component" value="Unassembled WGS sequence"/>
</dbReference>
<evidence type="ECO:0000313" key="3">
    <source>
        <dbReference type="EMBL" id="KXJ89135.1"/>
    </source>
</evidence>
<accession>A0A136IW71</accession>
<dbReference type="STRING" id="196109.A0A136IW71"/>
<evidence type="ECO:0000259" key="2">
    <source>
        <dbReference type="PROSITE" id="PS50097"/>
    </source>
</evidence>
<reference evidence="4" key="1">
    <citation type="submission" date="2016-02" db="EMBL/GenBank/DDBJ databases">
        <title>Draft genome sequence of Microdochium bolleyi, a fungal endophyte of beachgrass.</title>
        <authorList>
            <consortium name="DOE Joint Genome Institute"/>
            <person name="David A.S."/>
            <person name="May G."/>
            <person name="Haridas S."/>
            <person name="Lim J."/>
            <person name="Wang M."/>
            <person name="Labutti K."/>
            <person name="Lipzen A."/>
            <person name="Barry K."/>
            <person name="Grigoriev I.V."/>
        </authorList>
    </citation>
    <scope>NUCLEOTIDE SEQUENCE [LARGE SCALE GENOMIC DNA]</scope>
    <source>
        <strain evidence="4">J235TASD1</strain>
    </source>
</reference>
<evidence type="ECO:0000256" key="1">
    <source>
        <dbReference type="SAM" id="MobiDB-lite"/>
    </source>
</evidence>
<name>A0A136IW71_9PEZI</name>
<proteinExistence type="predicted"/>
<feature type="compositionally biased region" description="Acidic residues" evidence="1">
    <location>
        <begin position="346"/>
        <end position="363"/>
    </location>
</feature>